<dbReference type="OrthoDB" id="426718at2759"/>
<gene>
    <name evidence="1" type="ORF">Bca52824_010772</name>
</gene>
<dbReference type="AlphaFoldDB" id="A0A8X8B7Y2"/>
<accession>A0A8X8B7Y2</accession>
<protein>
    <submittedName>
        <fullName evidence="1">Uncharacterized protein</fullName>
    </submittedName>
</protein>
<organism evidence="1 2">
    <name type="scientific">Brassica carinata</name>
    <name type="common">Ethiopian mustard</name>
    <name type="synonym">Abyssinian cabbage</name>
    <dbReference type="NCBI Taxonomy" id="52824"/>
    <lineage>
        <taxon>Eukaryota</taxon>
        <taxon>Viridiplantae</taxon>
        <taxon>Streptophyta</taxon>
        <taxon>Embryophyta</taxon>
        <taxon>Tracheophyta</taxon>
        <taxon>Spermatophyta</taxon>
        <taxon>Magnoliopsida</taxon>
        <taxon>eudicotyledons</taxon>
        <taxon>Gunneridae</taxon>
        <taxon>Pentapetalae</taxon>
        <taxon>rosids</taxon>
        <taxon>malvids</taxon>
        <taxon>Brassicales</taxon>
        <taxon>Brassicaceae</taxon>
        <taxon>Brassiceae</taxon>
        <taxon>Brassica</taxon>
    </lineage>
</organism>
<sequence>MSCVHDLQTYIDLLNCRRISSRSADTNEDQDDSENVAFNFLKRKGEKLMFLKGQRMMHWSNLVNLLSSVSNHMLYCNIF</sequence>
<evidence type="ECO:0000313" key="1">
    <source>
        <dbReference type="EMBL" id="KAG2328044.1"/>
    </source>
</evidence>
<dbReference type="Proteomes" id="UP000886595">
    <property type="component" value="Unassembled WGS sequence"/>
</dbReference>
<keyword evidence="2" id="KW-1185">Reference proteome</keyword>
<name>A0A8X8B7Y2_BRACI</name>
<comment type="caution">
    <text evidence="1">The sequence shown here is derived from an EMBL/GenBank/DDBJ whole genome shotgun (WGS) entry which is preliminary data.</text>
</comment>
<proteinExistence type="predicted"/>
<reference evidence="1 2" key="1">
    <citation type="submission" date="2020-02" db="EMBL/GenBank/DDBJ databases">
        <authorList>
            <person name="Ma Q."/>
            <person name="Huang Y."/>
            <person name="Song X."/>
            <person name="Pei D."/>
        </authorList>
    </citation>
    <scope>NUCLEOTIDE SEQUENCE [LARGE SCALE GENOMIC DNA]</scope>
    <source>
        <strain evidence="1">Sxm20200214</strain>
        <tissue evidence="1">Leaf</tissue>
    </source>
</reference>
<dbReference type="EMBL" id="JAAMPC010000002">
    <property type="protein sequence ID" value="KAG2328044.1"/>
    <property type="molecule type" value="Genomic_DNA"/>
</dbReference>
<evidence type="ECO:0000313" key="2">
    <source>
        <dbReference type="Proteomes" id="UP000886595"/>
    </source>
</evidence>